<dbReference type="EMBL" id="JXXN02000447">
    <property type="protein sequence ID" value="THD27355.1"/>
    <property type="molecule type" value="Genomic_DNA"/>
</dbReference>
<dbReference type="Proteomes" id="UP000230066">
    <property type="component" value="Unassembled WGS sequence"/>
</dbReference>
<feature type="transmembrane region" description="Helical" evidence="1">
    <location>
        <begin position="28"/>
        <end position="51"/>
    </location>
</feature>
<dbReference type="AlphaFoldDB" id="A0A4E0RIQ4"/>
<evidence type="ECO:0000313" key="2">
    <source>
        <dbReference type="EMBL" id="THD27355.1"/>
    </source>
</evidence>
<name>A0A4E0RIQ4_FASHE</name>
<sequence length="123" mass="13609">MQTGLIHKKPSLVKSDGRPLKISETFKFLKTMFGIVAALGLSIAVSMLSMIPDAEYNLAANAVKRFENSVFDYFHKDAVGVKLAHGVSLFKEAGVIAFKRRLERAKTQKDTASMILSFLNPFT</sequence>
<comment type="caution">
    <text evidence="2">The sequence shown here is derived from an EMBL/GenBank/DDBJ whole genome shotgun (WGS) entry which is preliminary data.</text>
</comment>
<keyword evidence="1" id="KW-1133">Transmembrane helix</keyword>
<reference evidence="2" key="1">
    <citation type="submission" date="2019-03" db="EMBL/GenBank/DDBJ databases">
        <title>Improved annotation for the trematode Fasciola hepatica.</title>
        <authorList>
            <person name="Choi Y.-J."/>
            <person name="Martin J."/>
            <person name="Mitreva M."/>
        </authorList>
    </citation>
    <scope>NUCLEOTIDE SEQUENCE [LARGE SCALE GENOMIC DNA]</scope>
</reference>
<evidence type="ECO:0000313" key="3">
    <source>
        <dbReference type="Proteomes" id="UP000230066"/>
    </source>
</evidence>
<evidence type="ECO:0000256" key="1">
    <source>
        <dbReference type="SAM" id="Phobius"/>
    </source>
</evidence>
<protein>
    <submittedName>
        <fullName evidence="2">Uncharacterized protein</fullName>
    </submittedName>
</protein>
<gene>
    <name evidence="2" type="ORF">D915_001886</name>
</gene>
<organism evidence="2 3">
    <name type="scientific">Fasciola hepatica</name>
    <name type="common">Liver fluke</name>
    <dbReference type="NCBI Taxonomy" id="6192"/>
    <lineage>
        <taxon>Eukaryota</taxon>
        <taxon>Metazoa</taxon>
        <taxon>Spiralia</taxon>
        <taxon>Lophotrochozoa</taxon>
        <taxon>Platyhelminthes</taxon>
        <taxon>Trematoda</taxon>
        <taxon>Digenea</taxon>
        <taxon>Plagiorchiida</taxon>
        <taxon>Echinostomata</taxon>
        <taxon>Echinostomatoidea</taxon>
        <taxon>Fasciolidae</taxon>
        <taxon>Fasciola</taxon>
    </lineage>
</organism>
<keyword evidence="1" id="KW-0472">Membrane</keyword>
<keyword evidence="1" id="KW-0812">Transmembrane</keyword>
<keyword evidence="3" id="KW-1185">Reference proteome</keyword>
<proteinExistence type="predicted"/>
<accession>A0A4E0RIQ4</accession>